<evidence type="ECO:0000313" key="1">
    <source>
        <dbReference type="EMBL" id="EFD93901.1"/>
    </source>
</evidence>
<dbReference type="EMBL" id="ADGP01000020">
    <property type="protein sequence ID" value="EFD93901.1"/>
    <property type="molecule type" value="Genomic_DNA"/>
</dbReference>
<evidence type="ECO:0000313" key="2">
    <source>
        <dbReference type="Proteomes" id="UP000003242"/>
    </source>
</evidence>
<dbReference type="AlphaFoldDB" id="D3LVH4"/>
<gene>
    <name evidence="1" type="ORF">HMPREF0889_0299</name>
</gene>
<dbReference type="Proteomes" id="UP000003242">
    <property type="component" value="Unassembled WGS sequence"/>
</dbReference>
<dbReference type="STRING" id="699218.HMPREF0889_0299"/>
<reference evidence="2" key="1">
    <citation type="submission" date="2009-12" db="EMBL/GenBank/DDBJ databases">
        <title>Sequence of Clostridiales genomosp. BVAB3 str. UPII9-5.</title>
        <authorList>
            <person name="Madupu R."/>
            <person name="Durkin A.S."/>
            <person name="Torralba M."/>
            <person name="Methe B."/>
            <person name="Sutton G.G."/>
            <person name="Strausberg R.L."/>
            <person name="Nelson K.E."/>
        </authorList>
    </citation>
    <scope>NUCLEOTIDE SEQUENCE [LARGE SCALE GENOMIC DNA]</scope>
    <source>
        <strain evidence="2">28L</strain>
    </source>
</reference>
<sequence length="72" mass="8736">MTTVDNWDYHGVLPPVWVERLIINELLRIAEEKNKGTFNPVKQVIEIRKLQNDRDYLKMVQEQEKKRESRQK</sequence>
<protein>
    <submittedName>
        <fullName evidence="1">Uncharacterized protein</fullName>
    </submittedName>
</protein>
<comment type="caution">
    <text evidence="1">The sequence shown here is derived from an EMBL/GenBank/DDBJ whole genome shotgun (WGS) entry which is preliminary data.</text>
</comment>
<name>D3LVH4_9FIRM</name>
<proteinExistence type="predicted"/>
<accession>D3LVH4</accession>
<organism evidence="1 2">
    <name type="scientific">Megasphaera lornae</name>
    <dbReference type="NCBI Taxonomy" id="1000568"/>
    <lineage>
        <taxon>Bacteria</taxon>
        <taxon>Bacillati</taxon>
        <taxon>Bacillota</taxon>
        <taxon>Negativicutes</taxon>
        <taxon>Veillonellales</taxon>
        <taxon>Veillonellaceae</taxon>
        <taxon>Megasphaera</taxon>
    </lineage>
</organism>